<gene>
    <name evidence="1" type="ORF">GHT06_020190</name>
</gene>
<accession>A0AAD5PTR9</accession>
<keyword evidence="2" id="KW-1185">Reference proteome</keyword>
<organism evidence="1 2">
    <name type="scientific">Daphnia sinensis</name>
    <dbReference type="NCBI Taxonomy" id="1820382"/>
    <lineage>
        <taxon>Eukaryota</taxon>
        <taxon>Metazoa</taxon>
        <taxon>Ecdysozoa</taxon>
        <taxon>Arthropoda</taxon>
        <taxon>Crustacea</taxon>
        <taxon>Branchiopoda</taxon>
        <taxon>Diplostraca</taxon>
        <taxon>Cladocera</taxon>
        <taxon>Anomopoda</taxon>
        <taxon>Daphniidae</taxon>
        <taxon>Daphnia</taxon>
        <taxon>Daphnia similis group</taxon>
    </lineage>
</organism>
<evidence type="ECO:0000313" key="2">
    <source>
        <dbReference type="Proteomes" id="UP000820818"/>
    </source>
</evidence>
<dbReference type="Proteomes" id="UP000820818">
    <property type="component" value="Linkage Group LG8"/>
</dbReference>
<sequence>MANVVKCSMCPILISGENPSTFFYHVRFNHRNTGKFHIVCKYPNCHDEYNLYISFKRHCTSENSTIVLQNSHREIQLVKNAPGDDGDFGNLECWEAGILLLLRQRYFLPFDALQEVPVAIHEYYEIKLEKLKFQDTFLHLLYQEELTRHRIESAWKKYFPCILPKAVILNPGEPLYDWVNDADNLGQILDEVFETAIDPVDHISDVWDGSFVKRIPLYVQQKGAILCFQIYMDEVELSNPLGHDLIILHEGVTLNVRGEKRVWFGILLHFCGDIPAANFVGGFKEGVGFANLPCRSCMIPRDRLDDIHQESECILRERISHENQVKEVEKEGLTKTAREAVSTRYGVNRGCLFRALSYFDPTKCFMHDLMHTANEGVLNREICYFLRYAILDEEIELNLESVNYNMSTLKSDREFTVPPPIILREVMDRKKLSFSSSEMSSLTMCLPLVMGEFVSSDNPYYANLLLLFEIVIFLQCYSFSEEQLIILEKMIEIHNSNFVILYPKSTPGINVDNANTGKSITPKLHSLLHFPAQIRQFGAPRYSWCFRYESKNAPFKKILRRNSNFHSVPWTMASHHQRLVGLDMKSDGESNFFGKLNDFVIRNHNSGMIEIKNAWWSNIFCKATGLSGNLKYRQISKIKISERICQSGTEFLRKLPSDENHALFFRISDAISCERGTFLIMEQFTTCSFCHDRLAFIVKPKKSFVIVSPENLSFNVPLHSFFYCHDLHVIPNYYHML</sequence>
<dbReference type="EMBL" id="WJBH02000008">
    <property type="protein sequence ID" value="KAI9554910.1"/>
    <property type="molecule type" value="Genomic_DNA"/>
</dbReference>
<evidence type="ECO:0000313" key="1">
    <source>
        <dbReference type="EMBL" id="KAI9554910.1"/>
    </source>
</evidence>
<comment type="caution">
    <text evidence="1">The sequence shown here is derived from an EMBL/GenBank/DDBJ whole genome shotgun (WGS) entry which is preliminary data.</text>
</comment>
<protein>
    <submittedName>
        <fullName evidence="1">Uncharacterized protein</fullName>
    </submittedName>
</protein>
<reference evidence="1 2" key="1">
    <citation type="submission" date="2022-05" db="EMBL/GenBank/DDBJ databases">
        <title>A multi-omics perspective on studying reproductive biology in Daphnia sinensis.</title>
        <authorList>
            <person name="Jia J."/>
        </authorList>
    </citation>
    <scope>NUCLEOTIDE SEQUENCE [LARGE SCALE GENOMIC DNA]</scope>
    <source>
        <strain evidence="1 2">WSL</strain>
    </source>
</reference>
<proteinExistence type="predicted"/>
<name>A0AAD5PTR9_9CRUS</name>
<dbReference type="AlphaFoldDB" id="A0AAD5PTR9"/>